<feature type="region of interest" description="Disordered" evidence="1">
    <location>
        <begin position="1"/>
        <end position="93"/>
    </location>
</feature>
<organism evidence="2 3">
    <name type="scientific">Nesidiocoris tenuis</name>
    <dbReference type="NCBI Taxonomy" id="355587"/>
    <lineage>
        <taxon>Eukaryota</taxon>
        <taxon>Metazoa</taxon>
        <taxon>Ecdysozoa</taxon>
        <taxon>Arthropoda</taxon>
        <taxon>Hexapoda</taxon>
        <taxon>Insecta</taxon>
        <taxon>Pterygota</taxon>
        <taxon>Neoptera</taxon>
        <taxon>Paraneoptera</taxon>
        <taxon>Hemiptera</taxon>
        <taxon>Heteroptera</taxon>
        <taxon>Panheteroptera</taxon>
        <taxon>Cimicomorpha</taxon>
        <taxon>Miridae</taxon>
        <taxon>Dicyphina</taxon>
        <taxon>Nesidiocoris</taxon>
    </lineage>
</organism>
<accession>A0ABN7AZG9</accession>
<protein>
    <submittedName>
        <fullName evidence="2">Uncharacterized protein</fullName>
    </submittedName>
</protein>
<gene>
    <name evidence="2" type="ORF">NTJ_09611</name>
</gene>
<reference evidence="2 3" key="1">
    <citation type="submission" date="2023-09" db="EMBL/GenBank/DDBJ databases">
        <title>Nesidiocoris tenuis whole genome shotgun sequence.</title>
        <authorList>
            <person name="Shibata T."/>
            <person name="Shimoda M."/>
            <person name="Kobayashi T."/>
            <person name="Uehara T."/>
        </authorList>
    </citation>
    <scope>NUCLEOTIDE SEQUENCE [LARGE SCALE GENOMIC DNA]</scope>
    <source>
        <strain evidence="2 3">Japan</strain>
    </source>
</reference>
<evidence type="ECO:0000313" key="2">
    <source>
        <dbReference type="EMBL" id="BES96797.1"/>
    </source>
</evidence>
<keyword evidence="3" id="KW-1185">Reference proteome</keyword>
<dbReference type="Proteomes" id="UP001307889">
    <property type="component" value="Chromosome 7"/>
</dbReference>
<evidence type="ECO:0000256" key="1">
    <source>
        <dbReference type="SAM" id="MobiDB-lite"/>
    </source>
</evidence>
<proteinExistence type="predicted"/>
<name>A0ABN7AZG9_9HEMI</name>
<evidence type="ECO:0000313" key="3">
    <source>
        <dbReference type="Proteomes" id="UP001307889"/>
    </source>
</evidence>
<dbReference type="EMBL" id="AP028915">
    <property type="protein sequence ID" value="BES96797.1"/>
    <property type="molecule type" value="Genomic_DNA"/>
</dbReference>
<sequence>MFPRSPVNPKSGLERKSPIGRWRRELGTLELETHETRDVGDGAGNSTGRRGPGTPAGKLSSEAEGGRRICGLPNPRIDAPPPTAGGPSRFSAT</sequence>
<feature type="compositionally biased region" description="Basic and acidic residues" evidence="1">
    <location>
        <begin position="12"/>
        <end position="40"/>
    </location>
</feature>